<name>A0A0A9F3C1_ARUDO</name>
<dbReference type="EMBL" id="GBRH01191049">
    <property type="protein sequence ID" value="JAE06847.1"/>
    <property type="molecule type" value="Transcribed_RNA"/>
</dbReference>
<accession>A0A0A9F3C1</accession>
<dbReference type="AlphaFoldDB" id="A0A0A9F3C1"/>
<reference evidence="1" key="1">
    <citation type="submission" date="2014-09" db="EMBL/GenBank/DDBJ databases">
        <authorList>
            <person name="Magalhaes I.L.F."/>
            <person name="Oliveira U."/>
            <person name="Santos F.R."/>
            <person name="Vidigal T.H.D.A."/>
            <person name="Brescovit A.D."/>
            <person name="Santos A.J."/>
        </authorList>
    </citation>
    <scope>NUCLEOTIDE SEQUENCE</scope>
    <source>
        <tissue evidence="1">Shoot tissue taken approximately 20 cm above the soil surface</tissue>
    </source>
</reference>
<proteinExistence type="predicted"/>
<reference evidence="1" key="2">
    <citation type="journal article" date="2015" name="Data Brief">
        <title>Shoot transcriptome of the giant reed, Arundo donax.</title>
        <authorList>
            <person name="Barrero R.A."/>
            <person name="Guerrero F.D."/>
            <person name="Moolhuijzen P."/>
            <person name="Goolsby J.A."/>
            <person name="Tidwell J."/>
            <person name="Bellgard S.E."/>
            <person name="Bellgard M.I."/>
        </authorList>
    </citation>
    <scope>NUCLEOTIDE SEQUENCE</scope>
    <source>
        <tissue evidence="1">Shoot tissue taken approximately 20 cm above the soil surface</tissue>
    </source>
</reference>
<protein>
    <submittedName>
        <fullName evidence="1">Uncharacterized protein</fullName>
    </submittedName>
</protein>
<sequence length="21" mass="2398">MLCLNINIVHANREPAKANYL</sequence>
<organism evidence="1">
    <name type="scientific">Arundo donax</name>
    <name type="common">Giant reed</name>
    <name type="synonym">Donax arundinaceus</name>
    <dbReference type="NCBI Taxonomy" id="35708"/>
    <lineage>
        <taxon>Eukaryota</taxon>
        <taxon>Viridiplantae</taxon>
        <taxon>Streptophyta</taxon>
        <taxon>Embryophyta</taxon>
        <taxon>Tracheophyta</taxon>
        <taxon>Spermatophyta</taxon>
        <taxon>Magnoliopsida</taxon>
        <taxon>Liliopsida</taxon>
        <taxon>Poales</taxon>
        <taxon>Poaceae</taxon>
        <taxon>PACMAD clade</taxon>
        <taxon>Arundinoideae</taxon>
        <taxon>Arundineae</taxon>
        <taxon>Arundo</taxon>
    </lineage>
</organism>
<evidence type="ECO:0000313" key="1">
    <source>
        <dbReference type="EMBL" id="JAE06847.1"/>
    </source>
</evidence>